<gene>
    <name evidence="14" type="ORF">MNOR_LOCUS8285</name>
</gene>
<dbReference type="Proteomes" id="UP001497623">
    <property type="component" value="Unassembled WGS sequence"/>
</dbReference>
<evidence type="ECO:0000313" key="15">
    <source>
        <dbReference type="Proteomes" id="UP001497623"/>
    </source>
</evidence>
<dbReference type="PROSITE" id="PS50261">
    <property type="entry name" value="G_PROTEIN_RECEP_F2_4"/>
    <property type="match status" value="1"/>
</dbReference>
<evidence type="ECO:0000256" key="8">
    <source>
        <dbReference type="ARBA" id="ARBA00023170"/>
    </source>
</evidence>
<dbReference type="Pfam" id="PF02793">
    <property type="entry name" value="HRM"/>
    <property type="match status" value="1"/>
</dbReference>
<sequence>SVIPTSVLCHSQGERSYNRVLSNFTEEDKCRIGYDIKDLLPLNFAGLNCYQNWADFYCYFFISPSRRKYNLRIGKINAGDPGGYGLPLFYDPADNITRYIFDHSDSESWPIVRQSLINAQEADKLDDCCNDAANCCLQMLQTPSQKQTSDEDTSPLCPRTWDGWSCFPDASTGDVLEFDCPVYAYTATPKCMNRASKTCTTNGTWLHNPAPDYEANEWTDYGSCSLEKKEVSLLNWDIALDSLSLIALLPAMCILLIYKALRIQRFYIHFNFFLALFGKHLTDLLVISVIKLPEEKQGGDTLINENTGGCKFLVVMSSYFNLAVYTWMLTEGLYLHRLIAAAFKGQGRTYIYLLIGWATPMVFTISWAIAKAVLQDYQCFLGFDEGVSGPKLYWINDAPRLVILFVNLGILVNIYRVLMTTLKNVNTNDAKANRKAARATAFLLPLFGVQFIFLMFTPPYPTRCSGRQAYDFISSMFDCLQGLYITMVYCFLNNEVQNQLKRTFTPVFAFFNRRRSSAVEVQEQVTRMSTINSANMDSTVPNISSTVTQERLM</sequence>
<dbReference type="SUPFAM" id="SSF111418">
    <property type="entry name" value="Hormone receptor domain"/>
    <property type="match status" value="1"/>
</dbReference>
<keyword evidence="5 11" id="KW-1133">Transmembrane helix</keyword>
<evidence type="ECO:0000256" key="11">
    <source>
        <dbReference type="SAM" id="Phobius"/>
    </source>
</evidence>
<dbReference type="InterPro" id="IPR001879">
    <property type="entry name" value="GPCR_2_extracellular_dom"/>
</dbReference>
<dbReference type="PANTHER" id="PTHR45620:SF42">
    <property type="entry name" value="G-PROTEIN COUPLED RECEPTOR SEB-2"/>
    <property type="match status" value="1"/>
</dbReference>
<name>A0AAV2Q427_MEGNR</name>
<keyword evidence="15" id="KW-1185">Reference proteome</keyword>
<keyword evidence="10" id="KW-0807">Transducer</keyword>
<evidence type="ECO:0000259" key="13">
    <source>
        <dbReference type="PROSITE" id="PS50261"/>
    </source>
</evidence>
<keyword evidence="7 11" id="KW-0472">Membrane</keyword>
<dbReference type="PRINTS" id="PR00249">
    <property type="entry name" value="GPCRSECRETIN"/>
</dbReference>
<feature type="domain" description="G-protein coupled receptors family 2 profile 1" evidence="12">
    <location>
        <begin position="135"/>
        <end position="228"/>
    </location>
</feature>
<dbReference type="SUPFAM" id="SSF81321">
    <property type="entry name" value="Family A G protein-coupled receptor-like"/>
    <property type="match status" value="1"/>
</dbReference>
<protein>
    <recommendedName>
        <fullName evidence="16">Calcitonin receptor</fullName>
    </recommendedName>
</protein>
<feature type="non-terminal residue" evidence="14">
    <location>
        <position position="1"/>
    </location>
</feature>
<feature type="transmembrane region" description="Helical" evidence="11">
    <location>
        <begin position="312"/>
        <end position="329"/>
    </location>
</feature>
<dbReference type="GO" id="GO:0008528">
    <property type="term" value="F:G protein-coupled peptide receptor activity"/>
    <property type="evidence" value="ECO:0007669"/>
    <property type="project" value="TreeGrafter"/>
</dbReference>
<reference evidence="14 15" key="1">
    <citation type="submission" date="2024-05" db="EMBL/GenBank/DDBJ databases">
        <authorList>
            <person name="Wallberg A."/>
        </authorList>
    </citation>
    <scope>NUCLEOTIDE SEQUENCE [LARGE SCALE GENOMIC DNA]</scope>
</reference>
<dbReference type="AlphaFoldDB" id="A0AAV2Q427"/>
<dbReference type="PANTHER" id="PTHR45620">
    <property type="entry name" value="PDF RECEPTOR-LIKE PROTEIN-RELATED"/>
    <property type="match status" value="1"/>
</dbReference>
<dbReference type="GO" id="GO:0007166">
    <property type="term" value="P:cell surface receptor signaling pathway"/>
    <property type="evidence" value="ECO:0007669"/>
    <property type="project" value="InterPro"/>
</dbReference>
<dbReference type="InterPro" id="IPR017983">
    <property type="entry name" value="GPCR_2_secretin-like_CS"/>
</dbReference>
<dbReference type="InterPro" id="IPR036445">
    <property type="entry name" value="GPCR_2_extracell_dom_sf"/>
</dbReference>
<dbReference type="SMART" id="SM00008">
    <property type="entry name" value="HormR"/>
    <property type="match status" value="1"/>
</dbReference>
<keyword evidence="4 11" id="KW-0812">Transmembrane</keyword>
<dbReference type="InterPro" id="IPR017981">
    <property type="entry name" value="GPCR_2-like_7TM"/>
</dbReference>
<keyword evidence="6" id="KW-0297">G-protein coupled receptor</keyword>
<feature type="transmembrane region" description="Helical" evidence="11">
    <location>
        <begin position="472"/>
        <end position="492"/>
    </location>
</feature>
<feature type="transmembrane region" description="Helical" evidence="11">
    <location>
        <begin position="439"/>
        <end position="460"/>
    </location>
</feature>
<dbReference type="InterPro" id="IPR000832">
    <property type="entry name" value="GPCR_2_secretin-like"/>
</dbReference>
<dbReference type="PROSITE" id="PS00649">
    <property type="entry name" value="G_PROTEIN_RECEP_F2_1"/>
    <property type="match status" value="1"/>
</dbReference>
<evidence type="ECO:0000256" key="9">
    <source>
        <dbReference type="ARBA" id="ARBA00023180"/>
    </source>
</evidence>
<feature type="transmembrane region" description="Helical" evidence="11">
    <location>
        <begin position="350"/>
        <end position="370"/>
    </location>
</feature>
<evidence type="ECO:0000256" key="10">
    <source>
        <dbReference type="ARBA" id="ARBA00023224"/>
    </source>
</evidence>
<dbReference type="Gene3D" id="4.10.1240.10">
    <property type="entry name" value="GPCR, family 2, extracellular hormone receptor domain"/>
    <property type="match status" value="1"/>
</dbReference>
<comment type="subcellular location">
    <subcellularLocation>
        <location evidence="1">Cell membrane</location>
        <topology evidence="1">Multi-pass membrane protein</topology>
    </subcellularLocation>
</comment>
<evidence type="ECO:0000256" key="3">
    <source>
        <dbReference type="ARBA" id="ARBA00022475"/>
    </source>
</evidence>
<feature type="transmembrane region" description="Helical" evidence="11">
    <location>
        <begin position="238"/>
        <end position="258"/>
    </location>
</feature>
<keyword evidence="8" id="KW-0675">Receptor</keyword>
<feature type="domain" description="G-protein coupled receptors family 2 profile 2" evidence="13">
    <location>
        <begin position="233"/>
        <end position="493"/>
    </location>
</feature>
<feature type="transmembrane region" description="Helical" evidence="11">
    <location>
        <begin position="270"/>
        <end position="292"/>
    </location>
</feature>
<evidence type="ECO:0000256" key="2">
    <source>
        <dbReference type="ARBA" id="ARBA00005314"/>
    </source>
</evidence>
<dbReference type="InterPro" id="IPR050332">
    <property type="entry name" value="GPCR_2"/>
</dbReference>
<proteinExistence type="inferred from homology"/>
<evidence type="ECO:0000256" key="1">
    <source>
        <dbReference type="ARBA" id="ARBA00004651"/>
    </source>
</evidence>
<comment type="similarity">
    <text evidence="2">Belongs to the G-protein coupled receptor 2 family.</text>
</comment>
<organism evidence="14 15">
    <name type="scientific">Meganyctiphanes norvegica</name>
    <name type="common">Northern krill</name>
    <name type="synonym">Thysanopoda norvegica</name>
    <dbReference type="NCBI Taxonomy" id="48144"/>
    <lineage>
        <taxon>Eukaryota</taxon>
        <taxon>Metazoa</taxon>
        <taxon>Ecdysozoa</taxon>
        <taxon>Arthropoda</taxon>
        <taxon>Crustacea</taxon>
        <taxon>Multicrustacea</taxon>
        <taxon>Malacostraca</taxon>
        <taxon>Eumalacostraca</taxon>
        <taxon>Eucarida</taxon>
        <taxon>Euphausiacea</taxon>
        <taxon>Euphausiidae</taxon>
        <taxon>Meganyctiphanes</taxon>
    </lineage>
</organism>
<keyword evidence="9" id="KW-0325">Glycoprotein</keyword>
<evidence type="ECO:0000256" key="4">
    <source>
        <dbReference type="ARBA" id="ARBA00022692"/>
    </source>
</evidence>
<accession>A0AAV2Q427</accession>
<evidence type="ECO:0000256" key="7">
    <source>
        <dbReference type="ARBA" id="ARBA00023136"/>
    </source>
</evidence>
<evidence type="ECO:0000256" key="5">
    <source>
        <dbReference type="ARBA" id="ARBA00022989"/>
    </source>
</evidence>
<dbReference type="Pfam" id="PF00002">
    <property type="entry name" value="7tm_2"/>
    <property type="match status" value="1"/>
</dbReference>
<evidence type="ECO:0000313" key="14">
    <source>
        <dbReference type="EMBL" id="CAL4070506.1"/>
    </source>
</evidence>
<dbReference type="Gene3D" id="1.20.1070.10">
    <property type="entry name" value="Rhodopsin 7-helix transmembrane proteins"/>
    <property type="match status" value="1"/>
</dbReference>
<dbReference type="GO" id="GO:0007188">
    <property type="term" value="P:adenylate cyclase-modulating G protein-coupled receptor signaling pathway"/>
    <property type="evidence" value="ECO:0007669"/>
    <property type="project" value="TreeGrafter"/>
</dbReference>
<feature type="transmembrane region" description="Helical" evidence="11">
    <location>
        <begin position="398"/>
        <end position="418"/>
    </location>
</feature>
<comment type="caution">
    <text evidence="14">The sequence shown here is derived from an EMBL/GenBank/DDBJ whole genome shotgun (WGS) entry which is preliminary data.</text>
</comment>
<dbReference type="PROSITE" id="PS50227">
    <property type="entry name" value="G_PROTEIN_RECEP_F2_3"/>
    <property type="match status" value="1"/>
</dbReference>
<evidence type="ECO:0000259" key="12">
    <source>
        <dbReference type="PROSITE" id="PS50227"/>
    </source>
</evidence>
<evidence type="ECO:0008006" key="16">
    <source>
        <dbReference type="Google" id="ProtNLM"/>
    </source>
</evidence>
<keyword evidence="3" id="KW-1003">Cell membrane</keyword>
<evidence type="ECO:0000256" key="6">
    <source>
        <dbReference type="ARBA" id="ARBA00023040"/>
    </source>
</evidence>
<dbReference type="EMBL" id="CAXKWB010003821">
    <property type="protein sequence ID" value="CAL4070506.1"/>
    <property type="molecule type" value="Genomic_DNA"/>
</dbReference>
<dbReference type="GO" id="GO:0005886">
    <property type="term" value="C:plasma membrane"/>
    <property type="evidence" value="ECO:0007669"/>
    <property type="project" value="UniProtKB-SubCell"/>
</dbReference>